<name>A0A2G1WE34_9BACT</name>
<protein>
    <submittedName>
        <fullName evidence="1">Uncharacterized protein</fullName>
    </submittedName>
</protein>
<gene>
    <name evidence="1" type="ORF">CEE69_00395</name>
</gene>
<dbReference type="RefSeq" id="WP_099258597.1">
    <property type="nucleotide sequence ID" value="NZ_NIZW01000001.1"/>
</dbReference>
<accession>A0A2G1WE34</accession>
<dbReference type="EMBL" id="NIZW01000001">
    <property type="protein sequence ID" value="PHQ37281.1"/>
    <property type="molecule type" value="Genomic_DNA"/>
</dbReference>
<sequence length="88" mass="9468">MIYFICWVVFLLTMILAVIVVGFKNRKPRPAAAVVPAGEEEMMADGEDIEVVEGDAFEAVPGEGDDFGGGEFAAEGGDDFAAFEDEFK</sequence>
<dbReference type="GeneID" id="90606779"/>
<evidence type="ECO:0000313" key="2">
    <source>
        <dbReference type="Proteomes" id="UP000225740"/>
    </source>
</evidence>
<organism evidence="1 2">
    <name type="scientific">Rhodopirellula bahusiensis</name>
    <dbReference type="NCBI Taxonomy" id="2014065"/>
    <lineage>
        <taxon>Bacteria</taxon>
        <taxon>Pseudomonadati</taxon>
        <taxon>Planctomycetota</taxon>
        <taxon>Planctomycetia</taxon>
        <taxon>Pirellulales</taxon>
        <taxon>Pirellulaceae</taxon>
        <taxon>Rhodopirellula</taxon>
    </lineage>
</organism>
<keyword evidence="2" id="KW-1185">Reference proteome</keyword>
<proteinExistence type="predicted"/>
<evidence type="ECO:0000313" key="1">
    <source>
        <dbReference type="EMBL" id="PHQ37281.1"/>
    </source>
</evidence>
<dbReference type="Proteomes" id="UP000225740">
    <property type="component" value="Unassembled WGS sequence"/>
</dbReference>
<comment type="caution">
    <text evidence="1">The sequence shown here is derived from an EMBL/GenBank/DDBJ whole genome shotgun (WGS) entry which is preliminary data.</text>
</comment>
<reference evidence="1 2" key="1">
    <citation type="submission" date="2017-06" db="EMBL/GenBank/DDBJ databases">
        <title>Description of Rhodopirellula bahusiensis sp. nov.</title>
        <authorList>
            <person name="Kizina J."/>
            <person name="Harder J."/>
        </authorList>
    </citation>
    <scope>NUCLEOTIDE SEQUENCE [LARGE SCALE GENOMIC DNA]</scope>
    <source>
        <strain evidence="1 2">SWK21</strain>
    </source>
</reference>
<dbReference type="AlphaFoldDB" id="A0A2G1WE34"/>